<dbReference type="AlphaFoldDB" id="A0A517SDD7"/>
<dbReference type="Gene3D" id="2.60.120.560">
    <property type="entry name" value="Exo-inulinase, domain 1"/>
    <property type="match status" value="1"/>
</dbReference>
<protein>
    <recommendedName>
        <fullName evidence="1">3-keto-alpha-glucoside-1,2-lyase/3-keto-2-hydroxy-glucal hydratase domain-containing protein</fullName>
    </recommendedName>
</protein>
<dbReference type="InterPro" id="IPR010496">
    <property type="entry name" value="AL/BT2_dom"/>
</dbReference>
<sequence length="232" mass="25708">MLIAVTGLYAQSREWKSGVNWPEPKIVTPGEGVAPPSDAIVLFDGKSLDAWKGADGWVVKDGYASPTKGDIATKQEFSDCQLHIEFATPEAVKGDGQGRGNSGVFLCGEFEVQVLDSYENKTYFDGQCGGIYKQRPPLVNACRKPGEWQSYDIIFHAPQFHDDGELKRPATITVLQNNVLVQDHLELLGDTPYVRAPRYNPEVTKGPIKLQNHGNPVKFRNIWIRELGAPQI</sequence>
<gene>
    <name evidence="2" type="ORF">Pan44_21630</name>
</gene>
<dbReference type="Pfam" id="PF06439">
    <property type="entry name" value="3keto-disac_hyd"/>
    <property type="match status" value="1"/>
</dbReference>
<dbReference type="KEGG" id="ccos:Pan44_21630"/>
<accession>A0A517SDD7</accession>
<evidence type="ECO:0000313" key="3">
    <source>
        <dbReference type="Proteomes" id="UP000315700"/>
    </source>
</evidence>
<evidence type="ECO:0000259" key="1">
    <source>
        <dbReference type="Pfam" id="PF06439"/>
    </source>
</evidence>
<dbReference type="EMBL" id="CP036271">
    <property type="protein sequence ID" value="QDT54136.1"/>
    <property type="molecule type" value="Genomic_DNA"/>
</dbReference>
<dbReference type="GO" id="GO:0016787">
    <property type="term" value="F:hydrolase activity"/>
    <property type="evidence" value="ECO:0007669"/>
    <property type="project" value="InterPro"/>
</dbReference>
<keyword evidence="3" id="KW-1185">Reference proteome</keyword>
<reference evidence="2 3" key="1">
    <citation type="submission" date="2019-02" db="EMBL/GenBank/DDBJ databases">
        <title>Deep-cultivation of Planctomycetes and their phenomic and genomic characterization uncovers novel biology.</title>
        <authorList>
            <person name="Wiegand S."/>
            <person name="Jogler M."/>
            <person name="Boedeker C."/>
            <person name="Pinto D."/>
            <person name="Vollmers J."/>
            <person name="Rivas-Marin E."/>
            <person name="Kohn T."/>
            <person name="Peeters S.H."/>
            <person name="Heuer A."/>
            <person name="Rast P."/>
            <person name="Oberbeckmann S."/>
            <person name="Bunk B."/>
            <person name="Jeske O."/>
            <person name="Meyerdierks A."/>
            <person name="Storesund J.E."/>
            <person name="Kallscheuer N."/>
            <person name="Luecker S."/>
            <person name="Lage O.M."/>
            <person name="Pohl T."/>
            <person name="Merkel B.J."/>
            <person name="Hornburger P."/>
            <person name="Mueller R.-W."/>
            <person name="Bruemmer F."/>
            <person name="Labrenz M."/>
            <person name="Spormann A.M."/>
            <person name="Op den Camp H."/>
            <person name="Overmann J."/>
            <person name="Amann R."/>
            <person name="Jetten M.S.M."/>
            <person name="Mascher T."/>
            <person name="Medema M.H."/>
            <person name="Devos D.P."/>
            <person name="Kaster A.-K."/>
            <person name="Ovreas L."/>
            <person name="Rohde M."/>
            <person name="Galperin M.Y."/>
            <person name="Jogler C."/>
        </authorList>
    </citation>
    <scope>NUCLEOTIDE SEQUENCE [LARGE SCALE GENOMIC DNA]</scope>
    <source>
        <strain evidence="2 3">Pan44</strain>
    </source>
</reference>
<feature type="domain" description="3-keto-alpha-glucoside-1,2-lyase/3-keto-2-hydroxy-glucal hydratase" evidence="1">
    <location>
        <begin position="39"/>
        <end position="225"/>
    </location>
</feature>
<dbReference type="InParanoid" id="A0A517SDD7"/>
<evidence type="ECO:0000313" key="2">
    <source>
        <dbReference type="EMBL" id="QDT54136.1"/>
    </source>
</evidence>
<name>A0A517SDD7_9PLAN</name>
<dbReference type="Proteomes" id="UP000315700">
    <property type="component" value="Chromosome"/>
</dbReference>
<organism evidence="2 3">
    <name type="scientific">Caulifigura coniformis</name>
    <dbReference type="NCBI Taxonomy" id="2527983"/>
    <lineage>
        <taxon>Bacteria</taxon>
        <taxon>Pseudomonadati</taxon>
        <taxon>Planctomycetota</taxon>
        <taxon>Planctomycetia</taxon>
        <taxon>Planctomycetales</taxon>
        <taxon>Planctomycetaceae</taxon>
        <taxon>Caulifigura</taxon>
    </lineage>
</organism>
<proteinExistence type="predicted"/>